<reference evidence="3" key="1">
    <citation type="journal article" date="2014" name="Front. Microbiol.">
        <title>High frequency of phylogenetically diverse reductive dehalogenase-homologous genes in deep subseafloor sedimentary metagenomes.</title>
        <authorList>
            <person name="Kawai M."/>
            <person name="Futagami T."/>
            <person name="Toyoda A."/>
            <person name="Takaki Y."/>
            <person name="Nishi S."/>
            <person name="Hori S."/>
            <person name="Arai W."/>
            <person name="Tsubouchi T."/>
            <person name="Morono Y."/>
            <person name="Uchiyama I."/>
            <person name="Ito T."/>
            <person name="Fujiyama A."/>
            <person name="Inagaki F."/>
            <person name="Takami H."/>
        </authorList>
    </citation>
    <scope>NUCLEOTIDE SEQUENCE</scope>
    <source>
        <strain evidence="3">Expedition CK06-06</strain>
    </source>
</reference>
<name>X0X150_9ZZZZ</name>
<dbReference type="InterPro" id="IPR015421">
    <property type="entry name" value="PyrdxlP-dep_Trfase_major"/>
</dbReference>
<evidence type="ECO:0000259" key="2">
    <source>
        <dbReference type="Pfam" id="PF02347"/>
    </source>
</evidence>
<accession>X0X150</accession>
<organism evidence="3">
    <name type="scientific">marine sediment metagenome</name>
    <dbReference type="NCBI Taxonomy" id="412755"/>
    <lineage>
        <taxon>unclassified sequences</taxon>
        <taxon>metagenomes</taxon>
        <taxon>ecological metagenomes</taxon>
    </lineage>
</organism>
<keyword evidence="1" id="KW-0560">Oxidoreductase</keyword>
<dbReference type="Gene3D" id="3.90.1150.10">
    <property type="entry name" value="Aspartate Aminotransferase, domain 1"/>
    <property type="match status" value="1"/>
</dbReference>
<dbReference type="GO" id="GO:0009116">
    <property type="term" value="P:nucleoside metabolic process"/>
    <property type="evidence" value="ECO:0007669"/>
    <property type="project" value="InterPro"/>
</dbReference>
<evidence type="ECO:0000313" key="3">
    <source>
        <dbReference type="EMBL" id="GAG36735.1"/>
    </source>
</evidence>
<dbReference type="Pfam" id="PF02347">
    <property type="entry name" value="GDC-P"/>
    <property type="match status" value="1"/>
</dbReference>
<dbReference type="PANTHER" id="PTHR42806">
    <property type="entry name" value="GLYCINE CLEAVAGE SYSTEM P-PROTEIN"/>
    <property type="match status" value="1"/>
</dbReference>
<dbReference type="Gene3D" id="3.40.640.10">
    <property type="entry name" value="Type I PLP-dependent aspartate aminotransferase-like (Major domain)"/>
    <property type="match status" value="1"/>
</dbReference>
<dbReference type="PANTHER" id="PTHR42806:SF1">
    <property type="entry name" value="GLYCINE DEHYDROGENASE (DECARBOXYLATING)"/>
    <property type="match status" value="1"/>
</dbReference>
<dbReference type="AlphaFoldDB" id="X0X150"/>
<dbReference type="InterPro" id="IPR015422">
    <property type="entry name" value="PyrdxlP-dep_Trfase_small"/>
</dbReference>
<dbReference type="SUPFAM" id="SSF53383">
    <property type="entry name" value="PLP-dependent transferases"/>
    <property type="match status" value="1"/>
</dbReference>
<dbReference type="InterPro" id="IPR049315">
    <property type="entry name" value="GDC-P_N"/>
</dbReference>
<evidence type="ECO:0000256" key="1">
    <source>
        <dbReference type="ARBA" id="ARBA00023002"/>
    </source>
</evidence>
<dbReference type="GO" id="GO:0004375">
    <property type="term" value="F:glycine dehydrogenase (decarboxylating) activity"/>
    <property type="evidence" value="ECO:0007669"/>
    <property type="project" value="InterPro"/>
</dbReference>
<proteinExistence type="predicted"/>
<gene>
    <name evidence="3" type="ORF">S01H1_72630</name>
</gene>
<feature type="non-terminal residue" evidence="3">
    <location>
        <position position="1"/>
    </location>
</feature>
<dbReference type="InterPro" id="IPR015424">
    <property type="entry name" value="PyrdxlP-dep_Trfase"/>
</dbReference>
<feature type="domain" description="Glycine cleavage system P-protein N-terminal" evidence="2">
    <location>
        <begin position="1"/>
        <end position="204"/>
    </location>
</feature>
<protein>
    <recommendedName>
        <fullName evidence="2">Glycine cleavage system P-protein N-terminal domain-containing protein</fullName>
    </recommendedName>
</protein>
<dbReference type="EMBL" id="BARS01048460">
    <property type="protein sequence ID" value="GAG36735.1"/>
    <property type="molecule type" value="Genomic_DNA"/>
</dbReference>
<comment type="caution">
    <text evidence="3">The sequence shown here is derived from an EMBL/GenBank/DDBJ whole genome shotgun (WGS) entry which is preliminary data.</text>
</comment>
<sequence>CDPISLGMLKPPGDYDADVALGEGQPLGNPISYGGPYVGFFACKKRYVRRMAGRLVGQTVDVEGKRGFVLTLATREQHIRRERATSNICTNQALNALAAAVYLAAMGKSGLAQVARLCYHKAHYAAKAIALLDGYDIDLTTPFFKEFVVRCPMPAAELNHLLYNYYGILGGYDLGQIYPELEDHMLICVTEMNTRQEIDGLVEALEGISDD</sequence>
<dbReference type="InterPro" id="IPR023010">
    <property type="entry name" value="GcvPA"/>
</dbReference>